<name>A0ACD4NIE0_9HYPH</name>
<evidence type="ECO:0000313" key="1">
    <source>
        <dbReference type="EMBL" id="WAJ26622.1"/>
    </source>
</evidence>
<evidence type="ECO:0000313" key="2">
    <source>
        <dbReference type="Proteomes" id="UP001163223"/>
    </source>
</evidence>
<gene>
    <name evidence="1" type="ORF">OXU80_17305</name>
</gene>
<dbReference type="EMBL" id="CP113520">
    <property type="protein sequence ID" value="WAJ26622.1"/>
    <property type="molecule type" value="Genomic_DNA"/>
</dbReference>
<organism evidence="1 2">
    <name type="scientific">Antarcticirhabdus aurantiaca</name>
    <dbReference type="NCBI Taxonomy" id="2606717"/>
    <lineage>
        <taxon>Bacteria</taxon>
        <taxon>Pseudomonadati</taxon>
        <taxon>Pseudomonadota</taxon>
        <taxon>Alphaproteobacteria</taxon>
        <taxon>Hyphomicrobiales</taxon>
        <taxon>Aurantimonadaceae</taxon>
        <taxon>Antarcticirhabdus</taxon>
    </lineage>
</organism>
<keyword evidence="2" id="KW-1185">Reference proteome</keyword>
<proteinExistence type="predicted"/>
<accession>A0ACD4NIE0</accession>
<dbReference type="Proteomes" id="UP001163223">
    <property type="component" value="Chromosome"/>
</dbReference>
<protein>
    <submittedName>
        <fullName evidence="1">Lytic transglycosylase domain-containing protein</fullName>
    </submittedName>
</protein>
<reference evidence="1" key="1">
    <citation type="submission" date="2022-11" db="EMBL/GenBank/DDBJ databases">
        <title>beta-Carotene-producing bacterium, Jeongeuplla avenae sp. nov., alleviates the salt stress of Arabidopsis seedlings.</title>
        <authorList>
            <person name="Jiang L."/>
            <person name="Lee J."/>
        </authorList>
    </citation>
    <scope>NUCLEOTIDE SEQUENCE</scope>
    <source>
        <strain evidence="1">DY_R2A_6</strain>
    </source>
</reference>
<sequence>MAATTTVRRIVLSTAVLALLASSAQGQQGFIPTPSSRPGDAGLGAGVTVDPGRFGDAGAPAAQPLAAIAATAGAPAPSRGAPPMPDNSSAFTASIVGLGARNGALAPIRGDLKSGLQALSDGAVRKARAMRDGMAPGSLDRHILTWAIALKGGSDVPAAEIAAAAQDLSAWPGLKTLRANSERALWREQRSPSEVIGAFRGSPPQTPEGAMALARAYLGVGESRKAAQLVSSFWRIERMDRSTEAQMLKTFGTLLTKADHKYRMERLLYADRVSDAERVAKLANAETLFRARAAVIRGENMKARLAAVPANQHADPSYQFARAEYLRKTGNVQDAAAVLMAATRDPGAQIDPDAWWNERRIVARDLMELGKAREAYRLVASHSAIGQTESVEAEFHAGWYALRSLRDPGTAAKHFAAIAKASSRPLSQARAYYWLGRAAEAGGPGNSGQYYARAASHGATFYGQLAAAKLGRQPGPISFPKPSSAERQRFESREAVRAIKRLEQIGSDWRADSLYRSLADELQSPGELALLSGMAERRGDHHLALAVGKIAYGNGVDAPALAFPTGVIPSDANISASGKALAYAIARQESAFNPRAKSPVGALGLLQLMPGTAKSLARQAGLSYSEGRLLSDVSYNAFLGSKYLGQQIDQFNGSYVLTFAAYNAGPRRAREWIERFGDPRGKSIDEVVDWIESIPFTETRNYVQRVMENYQVYKIRLGAGFDIERDLRYGRRG</sequence>